<keyword evidence="10" id="KW-1185">Reference proteome</keyword>
<dbReference type="GO" id="GO:0016491">
    <property type="term" value="F:oxidoreductase activity"/>
    <property type="evidence" value="ECO:0007669"/>
    <property type="project" value="UniProtKB-KW"/>
</dbReference>
<dbReference type="SUPFAM" id="SSF55424">
    <property type="entry name" value="FAD/NAD-linked reductases, dimerisation (C-terminal) domain"/>
    <property type="match status" value="1"/>
</dbReference>
<evidence type="ECO:0000259" key="8">
    <source>
        <dbReference type="Pfam" id="PF07992"/>
    </source>
</evidence>
<dbReference type="Gene3D" id="3.50.50.60">
    <property type="entry name" value="FAD/NAD(P)-binding domain"/>
    <property type="match status" value="2"/>
</dbReference>
<dbReference type="PANTHER" id="PTHR43429">
    <property type="entry name" value="PYRIDINE NUCLEOTIDE-DISULFIDE OXIDOREDUCTASE DOMAIN-CONTAINING"/>
    <property type="match status" value="1"/>
</dbReference>
<reference evidence="9" key="1">
    <citation type="submission" date="2016-11" db="EMBL/GenBank/DDBJ databases">
        <authorList>
            <person name="Varghese N."/>
            <person name="Submissions S."/>
        </authorList>
    </citation>
    <scope>NUCLEOTIDE SEQUENCE [LARGE SCALE GENOMIC DNA]</scope>
    <source>
        <strain evidence="9">DSM 16785</strain>
    </source>
</reference>
<dbReference type="EMBL" id="FQUI01000001">
    <property type="protein sequence ID" value="SHE27526.1"/>
    <property type="molecule type" value="Genomic_DNA"/>
</dbReference>
<gene>
    <name evidence="9" type="ORF">SAMN02745164_00058</name>
</gene>
<dbReference type="InterPro" id="IPR023753">
    <property type="entry name" value="FAD/NAD-binding_dom"/>
</dbReference>
<feature type="domain" description="FAD/NAD(P)-binding" evidence="8">
    <location>
        <begin position="6"/>
        <end position="310"/>
    </location>
</feature>
<keyword evidence="5" id="KW-0560">Oxidoreductase</keyword>
<evidence type="ECO:0000256" key="4">
    <source>
        <dbReference type="ARBA" id="ARBA00022827"/>
    </source>
</evidence>
<dbReference type="InterPro" id="IPR004099">
    <property type="entry name" value="Pyr_nucl-diS_OxRdtase_dimer"/>
</dbReference>
<dbReference type="Proteomes" id="UP000184334">
    <property type="component" value="Unassembled WGS sequence"/>
</dbReference>
<dbReference type="InterPro" id="IPR036188">
    <property type="entry name" value="FAD/NAD-bd_sf"/>
</dbReference>
<evidence type="ECO:0000256" key="6">
    <source>
        <dbReference type="ARBA" id="ARBA00023284"/>
    </source>
</evidence>
<dbReference type="STRING" id="1122195.SAMN02745164_00058"/>
<keyword evidence="4" id="KW-0274">FAD</keyword>
<dbReference type="InterPro" id="IPR050260">
    <property type="entry name" value="FAD-bd_OxRdtase"/>
</dbReference>
<comment type="caution">
    <text evidence="9">The sequence shown here is derived from an EMBL/GenBank/DDBJ whole genome shotgun (WGS) entry which is preliminary data.</text>
</comment>
<dbReference type="Pfam" id="PF07992">
    <property type="entry name" value="Pyr_redox_2"/>
    <property type="match status" value="1"/>
</dbReference>
<sequence>MKKMEYDVVILGGVAAGTSAAASAKRVKKDLKIAIFQKEPYISYGGCGLPYVISGDVKSPESVIALTPEIFKEKKGADVFVNHEAYEIDFSNKIVYVKSDNGEIEVSYNKLVIATGASPIIPAFRAWGENGIFKLRNPDDAKNILKYINENNPKNAVVIGGGFIGIETAEALKKHNIGITIIEGTDHVLGNIEPEIHEEFVNGLKEKGVKILFNTFADDIIKENDKFKVITKNGNFESDMIIVSIGVKPNTLFLKEKGLNMARNGAIIVNENMETNIKDVYSAGDCATVNHFITKENVYIPLGTTANKQGRIAGKNLAGDDDSFIGVVGSLITKFEDVEYAKTGLTLKEAIEKGFDADSVFIKSGSRAHYYTGSKKIKIKLVFEKKTGRILGAQLIGGEIHPRLNTITSLIYTNGTVSQLRNMDLAYSPPFSPVWDIDLVAATQAVKKL</sequence>
<dbReference type="PRINTS" id="PR00368">
    <property type="entry name" value="FADPNR"/>
</dbReference>
<evidence type="ECO:0000313" key="10">
    <source>
        <dbReference type="Proteomes" id="UP000184334"/>
    </source>
</evidence>
<dbReference type="RefSeq" id="WP_084670624.1">
    <property type="nucleotide sequence ID" value="NZ_FQUI01000001.1"/>
</dbReference>
<keyword evidence="6" id="KW-0676">Redox-active center</keyword>
<evidence type="ECO:0000256" key="5">
    <source>
        <dbReference type="ARBA" id="ARBA00023002"/>
    </source>
</evidence>
<comment type="cofactor">
    <cofactor evidence="1">
        <name>FAD</name>
        <dbReference type="ChEBI" id="CHEBI:57692"/>
    </cofactor>
</comment>
<dbReference type="Pfam" id="PF02852">
    <property type="entry name" value="Pyr_redox_dim"/>
    <property type="match status" value="1"/>
</dbReference>
<dbReference type="SUPFAM" id="SSF51905">
    <property type="entry name" value="FAD/NAD(P)-binding domain"/>
    <property type="match status" value="1"/>
</dbReference>
<keyword evidence="3" id="KW-0285">Flavoprotein</keyword>
<evidence type="ECO:0000313" key="9">
    <source>
        <dbReference type="EMBL" id="SHE27526.1"/>
    </source>
</evidence>
<dbReference type="PANTHER" id="PTHR43429:SF1">
    <property type="entry name" value="NAD(P)H SULFUR OXIDOREDUCTASE (COA-DEPENDENT)"/>
    <property type="match status" value="1"/>
</dbReference>
<evidence type="ECO:0000256" key="2">
    <source>
        <dbReference type="ARBA" id="ARBA00009130"/>
    </source>
</evidence>
<proteinExistence type="inferred from homology"/>
<evidence type="ECO:0000259" key="7">
    <source>
        <dbReference type="Pfam" id="PF02852"/>
    </source>
</evidence>
<evidence type="ECO:0000256" key="3">
    <source>
        <dbReference type="ARBA" id="ARBA00022630"/>
    </source>
</evidence>
<feature type="domain" description="Pyridine nucleotide-disulphide oxidoreductase dimerisation" evidence="7">
    <location>
        <begin position="333"/>
        <end position="433"/>
    </location>
</feature>
<accession>A0A1M4S5P9</accession>
<comment type="similarity">
    <text evidence="2">Belongs to the class-III pyridine nucleotide-disulfide oxidoreductase family.</text>
</comment>
<name>A0A1M4S5P9_MARH1</name>
<protein>
    <submittedName>
        <fullName evidence="9">NADPH-dependent 2,4-dienoyl-CoA reductase, sulfur reductase</fullName>
    </submittedName>
</protein>
<organism evidence="9 10">
    <name type="scientific">Marinitoga hydrogenitolerans (strain DSM 16785 / JCM 12826 / AT1271)</name>
    <dbReference type="NCBI Taxonomy" id="1122195"/>
    <lineage>
        <taxon>Bacteria</taxon>
        <taxon>Thermotogati</taxon>
        <taxon>Thermotogota</taxon>
        <taxon>Thermotogae</taxon>
        <taxon>Petrotogales</taxon>
        <taxon>Petrotogaceae</taxon>
        <taxon>Marinitoga</taxon>
    </lineage>
</organism>
<dbReference type="OrthoDB" id="9807946at2"/>
<evidence type="ECO:0000256" key="1">
    <source>
        <dbReference type="ARBA" id="ARBA00001974"/>
    </source>
</evidence>
<dbReference type="AlphaFoldDB" id="A0A1M4S5P9"/>
<dbReference type="InterPro" id="IPR016156">
    <property type="entry name" value="FAD/NAD-linked_Rdtase_dimer_sf"/>
</dbReference>
<dbReference type="PRINTS" id="PR00411">
    <property type="entry name" value="PNDRDTASEI"/>
</dbReference>